<proteinExistence type="inferred from homology"/>
<comment type="subunit">
    <text evidence="6">Part of the 50S ribosomal subunit. Contacts protein L20.</text>
</comment>
<organism evidence="8 9">
    <name type="scientific">Candidatus Sungiibacteriota bacterium</name>
    <dbReference type="NCBI Taxonomy" id="2750080"/>
    <lineage>
        <taxon>Bacteria</taxon>
        <taxon>Candidatus Sungiibacteriota</taxon>
    </lineage>
</organism>
<dbReference type="HAMAP" id="MF_01363">
    <property type="entry name" value="Ribosomal_bL21"/>
    <property type="match status" value="1"/>
</dbReference>
<dbReference type="PANTHER" id="PTHR21349">
    <property type="entry name" value="50S RIBOSOMAL PROTEIN L21"/>
    <property type="match status" value="1"/>
</dbReference>
<dbReference type="Pfam" id="PF00829">
    <property type="entry name" value="Ribosomal_L21p"/>
    <property type="match status" value="1"/>
</dbReference>
<dbReference type="Proteomes" id="UP000709672">
    <property type="component" value="Unassembled WGS sequence"/>
</dbReference>
<evidence type="ECO:0000313" key="8">
    <source>
        <dbReference type="EMBL" id="MBI2465704.1"/>
    </source>
</evidence>
<dbReference type="InterPro" id="IPR036164">
    <property type="entry name" value="bL21-like_sf"/>
</dbReference>
<accession>A0A932DSB7</accession>
<keyword evidence="4 6" id="KW-0689">Ribosomal protein</keyword>
<name>A0A932DSB7_9BACT</name>
<dbReference type="NCBIfam" id="TIGR00061">
    <property type="entry name" value="L21"/>
    <property type="match status" value="1"/>
</dbReference>
<keyword evidence="5 6" id="KW-0687">Ribonucleoprotein</keyword>
<dbReference type="GO" id="GO:0003735">
    <property type="term" value="F:structural constituent of ribosome"/>
    <property type="evidence" value="ECO:0007669"/>
    <property type="project" value="InterPro"/>
</dbReference>
<sequence length="106" mass="11774">MSQTFAVIKSGGKQYKVAEGETIKLEKLDTSKGEEVVFSDVLLVSDDSGLKLGLPKIEGAKVSAKVVKNGRTRKVIVFKYRAKKRRKKKAGHRQHFTEVQITKISA</sequence>
<comment type="function">
    <text evidence="6 7">This protein binds to 23S rRNA in the presence of protein L20.</text>
</comment>
<evidence type="ECO:0000256" key="3">
    <source>
        <dbReference type="ARBA" id="ARBA00022884"/>
    </source>
</evidence>
<evidence type="ECO:0000256" key="4">
    <source>
        <dbReference type="ARBA" id="ARBA00022980"/>
    </source>
</evidence>
<evidence type="ECO:0000256" key="7">
    <source>
        <dbReference type="RuleBase" id="RU000562"/>
    </source>
</evidence>
<comment type="caution">
    <text evidence="8">The sequence shown here is derived from an EMBL/GenBank/DDBJ whole genome shotgun (WGS) entry which is preliminary data.</text>
</comment>
<evidence type="ECO:0000256" key="1">
    <source>
        <dbReference type="ARBA" id="ARBA00008563"/>
    </source>
</evidence>
<gene>
    <name evidence="6 8" type="primary">rplU</name>
    <name evidence="8" type="ORF">HYV66_00530</name>
</gene>
<dbReference type="GO" id="GO:1990904">
    <property type="term" value="C:ribonucleoprotein complex"/>
    <property type="evidence" value="ECO:0007669"/>
    <property type="project" value="UniProtKB-KW"/>
</dbReference>
<evidence type="ECO:0000256" key="6">
    <source>
        <dbReference type="HAMAP-Rule" id="MF_01363"/>
    </source>
</evidence>
<evidence type="ECO:0000256" key="5">
    <source>
        <dbReference type="ARBA" id="ARBA00023274"/>
    </source>
</evidence>
<protein>
    <recommendedName>
        <fullName evidence="6">Large ribosomal subunit protein bL21</fullName>
    </recommendedName>
</protein>
<dbReference type="GO" id="GO:0019843">
    <property type="term" value="F:rRNA binding"/>
    <property type="evidence" value="ECO:0007669"/>
    <property type="project" value="UniProtKB-UniRule"/>
</dbReference>
<dbReference type="AlphaFoldDB" id="A0A932DSB7"/>
<dbReference type="GO" id="GO:0005737">
    <property type="term" value="C:cytoplasm"/>
    <property type="evidence" value="ECO:0007669"/>
    <property type="project" value="UniProtKB-ARBA"/>
</dbReference>
<dbReference type="InterPro" id="IPR001787">
    <property type="entry name" value="Ribosomal_bL21"/>
</dbReference>
<dbReference type="PANTHER" id="PTHR21349:SF0">
    <property type="entry name" value="LARGE RIBOSOMAL SUBUNIT PROTEIN BL21M"/>
    <property type="match status" value="1"/>
</dbReference>
<dbReference type="InterPro" id="IPR028909">
    <property type="entry name" value="bL21-like"/>
</dbReference>
<dbReference type="PROSITE" id="PS01169">
    <property type="entry name" value="RIBOSOMAL_L21"/>
    <property type="match status" value="1"/>
</dbReference>
<dbReference type="SUPFAM" id="SSF141091">
    <property type="entry name" value="L21p-like"/>
    <property type="match status" value="1"/>
</dbReference>
<evidence type="ECO:0000313" key="9">
    <source>
        <dbReference type="Proteomes" id="UP000709672"/>
    </source>
</evidence>
<dbReference type="EMBL" id="JACPHQ010000006">
    <property type="protein sequence ID" value="MBI2465704.1"/>
    <property type="molecule type" value="Genomic_DNA"/>
</dbReference>
<dbReference type="GO" id="GO:0006412">
    <property type="term" value="P:translation"/>
    <property type="evidence" value="ECO:0007669"/>
    <property type="project" value="UniProtKB-UniRule"/>
</dbReference>
<keyword evidence="3 6" id="KW-0694">RNA-binding</keyword>
<dbReference type="GO" id="GO:0005840">
    <property type="term" value="C:ribosome"/>
    <property type="evidence" value="ECO:0007669"/>
    <property type="project" value="UniProtKB-KW"/>
</dbReference>
<evidence type="ECO:0000256" key="2">
    <source>
        <dbReference type="ARBA" id="ARBA00022730"/>
    </source>
</evidence>
<keyword evidence="2 6" id="KW-0699">rRNA-binding</keyword>
<dbReference type="InterPro" id="IPR018258">
    <property type="entry name" value="Ribosomal_bL21_CS"/>
</dbReference>
<reference evidence="8" key="1">
    <citation type="submission" date="2020-07" db="EMBL/GenBank/DDBJ databases">
        <title>Huge and variable diversity of episymbiotic CPR bacteria and DPANN archaea in groundwater ecosystems.</title>
        <authorList>
            <person name="He C.Y."/>
            <person name="Keren R."/>
            <person name="Whittaker M."/>
            <person name="Farag I.F."/>
            <person name="Doudna J."/>
            <person name="Cate J.H.D."/>
            <person name="Banfield J.F."/>
        </authorList>
    </citation>
    <scope>NUCLEOTIDE SEQUENCE</scope>
    <source>
        <strain evidence="8">NC_groundwater_418_Ag_B-0.1um_45_10</strain>
    </source>
</reference>
<comment type="similarity">
    <text evidence="1 6 7">Belongs to the bacterial ribosomal protein bL21 family.</text>
</comment>